<dbReference type="EMBL" id="CARXXK010000002">
    <property type="protein sequence ID" value="CAI6352474.1"/>
    <property type="molecule type" value="Genomic_DNA"/>
</dbReference>
<dbReference type="Proteomes" id="UP001160148">
    <property type="component" value="Unassembled WGS sequence"/>
</dbReference>
<sequence length="129" mass="15288">MLTWQPDWENATKGRWTHTLISDVGKWVNRKYGDTHYFLTQAFTNHGCFNAYLHKIKKADSPNCSMCNADIDDANHTVFECDGYENWQQQLYTEIGHRLTPQDIIGTMLLRKRTWDLILAYIHRIMEHK</sequence>
<evidence type="ECO:0000313" key="1">
    <source>
        <dbReference type="EMBL" id="CAI6352474.1"/>
    </source>
</evidence>
<organism evidence="1 2">
    <name type="scientific">Macrosiphum euphorbiae</name>
    <name type="common">potato aphid</name>
    <dbReference type="NCBI Taxonomy" id="13131"/>
    <lineage>
        <taxon>Eukaryota</taxon>
        <taxon>Metazoa</taxon>
        <taxon>Ecdysozoa</taxon>
        <taxon>Arthropoda</taxon>
        <taxon>Hexapoda</taxon>
        <taxon>Insecta</taxon>
        <taxon>Pterygota</taxon>
        <taxon>Neoptera</taxon>
        <taxon>Paraneoptera</taxon>
        <taxon>Hemiptera</taxon>
        <taxon>Sternorrhyncha</taxon>
        <taxon>Aphidomorpha</taxon>
        <taxon>Aphidoidea</taxon>
        <taxon>Aphididae</taxon>
        <taxon>Macrosiphini</taxon>
        <taxon>Macrosiphum</taxon>
    </lineage>
</organism>
<protein>
    <recommendedName>
        <fullName evidence="3">Reverse transcriptase zinc-binding domain-containing protein</fullName>
    </recommendedName>
</protein>
<comment type="caution">
    <text evidence="1">The sequence shown here is derived from an EMBL/GenBank/DDBJ whole genome shotgun (WGS) entry which is preliminary data.</text>
</comment>
<evidence type="ECO:0000313" key="2">
    <source>
        <dbReference type="Proteomes" id="UP001160148"/>
    </source>
</evidence>
<proteinExistence type="predicted"/>
<accession>A0AAV0W9E1</accession>
<evidence type="ECO:0008006" key="3">
    <source>
        <dbReference type="Google" id="ProtNLM"/>
    </source>
</evidence>
<keyword evidence="2" id="KW-1185">Reference proteome</keyword>
<dbReference type="AlphaFoldDB" id="A0AAV0W9E1"/>
<name>A0AAV0W9E1_9HEMI</name>
<reference evidence="1 2" key="1">
    <citation type="submission" date="2023-01" db="EMBL/GenBank/DDBJ databases">
        <authorList>
            <person name="Whitehead M."/>
        </authorList>
    </citation>
    <scope>NUCLEOTIDE SEQUENCE [LARGE SCALE GENOMIC DNA]</scope>
</reference>
<gene>
    <name evidence="1" type="ORF">MEUPH1_LOCUS8713</name>
</gene>